<dbReference type="PIRSF" id="PIRSF005353">
    <property type="entry name" value="PbuG"/>
    <property type="match status" value="1"/>
</dbReference>
<evidence type="ECO:0000313" key="11">
    <source>
        <dbReference type="Proteomes" id="UP000538931"/>
    </source>
</evidence>
<evidence type="ECO:0000256" key="7">
    <source>
        <dbReference type="ARBA" id="ARBA00023136"/>
    </source>
</evidence>
<evidence type="ECO:0000256" key="6">
    <source>
        <dbReference type="ARBA" id="ARBA00022989"/>
    </source>
</evidence>
<accession>A0A7W1WYD2</accession>
<feature type="transmembrane region" description="Helical" evidence="9">
    <location>
        <begin position="232"/>
        <end position="250"/>
    </location>
</feature>
<feature type="transmembrane region" description="Helical" evidence="9">
    <location>
        <begin position="413"/>
        <end position="429"/>
    </location>
</feature>
<comment type="similarity">
    <text evidence="2 8">Belongs to the nucleobase:cation symporter-2 (NCS2) (TC 2.A.40) family. Azg-like subfamily.</text>
</comment>
<evidence type="ECO:0000256" key="9">
    <source>
        <dbReference type="SAM" id="Phobius"/>
    </source>
</evidence>
<dbReference type="EMBL" id="JACEMT010000046">
    <property type="protein sequence ID" value="MBA4502487.1"/>
    <property type="molecule type" value="Genomic_DNA"/>
</dbReference>
<proteinExistence type="inferred from homology"/>
<keyword evidence="3 8" id="KW-0813">Transport</keyword>
<dbReference type="AlphaFoldDB" id="A0A7W1WYD2"/>
<dbReference type="InterPro" id="IPR045018">
    <property type="entry name" value="Azg-like"/>
</dbReference>
<feature type="transmembrane region" description="Helical" evidence="9">
    <location>
        <begin position="129"/>
        <end position="148"/>
    </location>
</feature>
<dbReference type="InterPro" id="IPR026033">
    <property type="entry name" value="Azg-like_bact_archaea"/>
</dbReference>
<evidence type="ECO:0000256" key="8">
    <source>
        <dbReference type="PIRNR" id="PIRNR005353"/>
    </source>
</evidence>
<dbReference type="RefSeq" id="WP_181739323.1">
    <property type="nucleotide sequence ID" value="NZ_JACEMT010000046.1"/>
</dbReference>
<dbReference type="PANTHER" id="PTHR43337:SF1">
    <property type="entry name" value="XANTHINE_URACIL PERMEASE C887.17-RELATED"/>
    <property type="match status" value="1"/>
</dbReference>
<feature type="transmembrane region" description="Helical" evidence="9">
    <location>
        <begin position="48"/>
        <end position="68"/>
    </location>
</feature>
<keyword evidence="4 8" id="KW-1003">Cell membrane</keyword>
<evidence type="ECO:0000256" key="2">
    <source>
        <dbReference type="ARBA" id="ARBA00005697"/>
    </source>
</evidence>
<protein>
    <submittedName>
        <fullName evidence="10">NCS2 family permease</fullName>
    </submittedName>
</protein>
<evidence type="ECO:0000256" key="5">
    <source>
        <dbReference type="ARBA" id="ARBA00022692"/>
    </source>
</evidence>
<feature type="transmembrane region" description="Helical" evidence="9">
    <location>
        <begin position="20"/>
        <end position="42"/>
    </location>
</feature>
<evidence type="ECO:0000256" key="1">
    <source>
        <dbReference type="ARBA" id="ARBA00004651"/>
    </source>
</evidence>
<feature type="transmembrane region" description="Helical" evidence="9">
    <location>
        <begin position="316"/>
        <end position="334"/>
    </location>
</feature>
<evidence type="ECO:0000313" key="10">
    <source>
        <dbReference type="EMBL" id="MBA4502487.1"/>
    </source>
</evidence>
<keyword evidence="7 8" id="KW-0472">Membrane</keyword>
<feature type="transmembrane region" description="Helical" evidence="9">
    <location>
        <begin position="194"/>
        <end position="212"/>
    </location>
</feature>
<feature type="transmembrane region" description="Helical" evidence="9">
    <location>
        <begin position="168"/>
        <end position="187"/>
    </location>
</feature>
<comment type="subcellular location">
    <subcellularLocation>
        <location evidence="1 8">Cell membrane</location>
        <topology evidence="1 8">Multi-pass membrane protein</topology>
    </subcellularLocation>
</comment>
<gene>
    <name evidence="10" type="ORF">H1S06_08950</name>
</gene>
<sequence>MLDKLFKLSEHQTNIKTEVIAGLTTFLTMAYVIFINPSMLSASGMDSGAVFVATCLAAAIGCFVMGFWANYPIALAPGMGLNAFFSVTVVGQMGYSWETALGAVFISGVCFFLLSVFRIREWIINSIPLSLKGGIGAGIGLFLGFIGLKNAGIVINEDSTLVTLGDMSQWSAIMACLGFVIIATLYYRRMTGSVMIGILAITLVSLATGHVEFNGIVSSPPSLAPTFAKLDIIGALNIGLVSVVFSFLFVDLFDTSGTLIAVAQKGKMLTSDGKLPRLGRALMADSTATMAGSVMGTSTTTSYIESGAGIAAGGRTGLTAIVVGALFLASLFLSPLASTIPLYATAPALLFVAVLMTHSLVKIDWDDITEAAPVVIATVSMPLTFSITTGIAFGIISYTAIKALSGRFDQLNPALWILSALFIVKMAFYG</sequence>
<feature type="transmembrane region" description="Helical" evidence="9">
    <location>
        <begin position="340"/>
        <end position="361"/>
    </location>
</feature>
<keyword evidence="6 8" id="KW-1133">Transmembrane helix</keyword>
<reference evidence="10 11" key="1">
    <citation type="submission" date="2020-07" db="EMBL/GenBank/DDBJ databases">
        <title>Bacterium isolated from marien macroalgae.</title>
        <authorList>
            <person name="Zhu K."/>
            <person name="Lu D."/>
            <person name="Du Z."/>
        </authorList>
    </citation>
    <scope>NUCLEOTIDE SEQUENCE [LARGE SCALE GENOMIC DNA]</scope>
    <source>
        <strain evidence="10 11">3-1745</strain>
    </source>
</reference>
<dbReference type="Proteomes" id="UP000538931">
    <property type="component" value="Unassembled WGS sequence"/>
</dbReference>
<organism evidence="10 11">
    <name type="scientific">Marinobacterium marinum</name>
    <dbReference type="NCBI Taxonomy" id="2756129"/>
    <lineage>
        <taxon>Bacteria</taxon>
        <taxon>Pseudomonadati</taxon>
        <taxon>Pseudomonadota</taxon>
        <taxon>Gammaproteobacteria</taxon>
        <taxon>Oceanospirillales</taxon>
        <taxon>Oceanospirillaceae</taxon>
        <taxon>Marinobacterium</taxon>
    </lineage>
</organism>
<name>A0A7W1WYD2_9GAMM</name>
<dbReference type="GO" id="GO:0015207">
    <property type="term" value="F:adenine transmembrane transporter activity"/>
    <property type="evidence" value="ECO:0007669"/>
    <property type="project" value="TreeGrafter"/>
</dbReference>
<dbReference type="Pfam" id="PF00860">
    <property type="entry name" value="Xan_ur_permease"/>
    <property type="match status" value="1"/>
</dbReference>
<keyword evidence="11" id="KW-1185">Reference proteome</keyword>
<evidence type="ECO:0000256" key="4">
    <source>
        <dbReference type="ARBA" id="ARBA00022475"/>
    </source>
</evidence>
<feature type="transmembrane region" description="Helical" evidence="9">
    <location>
        <begin position="100"/>
        <end position="117"/>
    </location>
</feature>
<evidence type="ECO:0000256" key="3">
    <source>
        <dbReference type="ARBA" id="ARBA00022448"/>
    </source>
</evidence>
<comment type="caution">
    <text evidence="10">The sequence shown here is derived from an EMBL/GenBank/DDBJ whole genome shotgun (WGS) entry which is preliminary data.</text>
</comment>
<feature type="transmembrane region" description="Helical" evidence="9">
    <location>
        <begin position="373"/>
        <end position="401"/>
    </location>
</feature>
<dbReference type="PANTHER" id="PTHR43337">
    <property type="entry name" value="XANTHINE/URACIL PERMEASE C887.17-RELATED"/>
    <property type="match status" value="1"/>
</dbReference>
<keyword evidence="5 8" id="KW-0812">Transmembrane</keyword>
<dbReference type="InterPro" id="IPR006043">
    <property type="entry name" value="NCS2"/>
</dbReference>
<dbReference type="GO" id="GO:0005886">
    <property type="term" value="C:plasma membrane"/>
    <property type="evidence" value="ECO:0007669"/>
    <property type="project" value="UniProtKB-SubCell"/>
</dbReference>